<evidence type="ECO:0000256" key="3">
    <source>
        <dbReference type="ARBA" id="ARBA00023015"/>
    </source>
</evidence>
<dbReference type="AlphaFoldDB" id="A0A164YL46"/>
<gene>
    <name evidence="8" type="ORF">SISNIDRAFT_534617</name>
</gene>
<dbReference type="GO" id="GO:0008270">
    <property type="term" value="F:zinc ion binding"/>
    <property type="evidence" value="ECO:0007669"/>
    <property type="project" value="InterPro"/>
</dbReference>
<feature type="chain" id="PRO_5007854644" description="Zn(2)-C6 fungal-type domain-containing protein" evidence="6">
    <location>
        <begin position="23"/>
        <end position="605"/>
    </location>
</feature>
<reference evidence="8 9" key="1">
    <citation type="journal article" date="2016" name="Mol. Biol. Evol.">
        <title>Comparative Genomics of Early-Diverging Mushroom-Forming Fungi Provides Insights into the Origins of Lignocellulose Decay Capabilities.</title>
        <authorList>
            <person name="Nagy L.G."/>
            <person name="Riley R."/>
            <person name="Tritt A."/>
            <person name="Adam C."/>
            <person name="Daum C."/>
            <person name="Floudas D."/>
            <person name="Sun H."/>
            <person name="Yadav J.S."/>
            <person name="Pangilinan J."/>
            <person name="Larsson K.H."/>
            <person name="Matsuura K."/>
            <person name="Barry K."/>
            <person name="Labutti K."/>
            <person name="Kuo R."/>
            <person name="Ohm R.A."/>
            <person name="Bhattacharya S.S."/>
            <person name="Shirouzu T."/>
            <person name="Yoshinaga Y."/>
            <person name="Martin F.M."/>
            <person name="Grigoriev I.V."/>
            <person name="Hibbett D.S."/>
        </authorList>
    </citation>
    <scope>NUCLEOTIDE SEQUENCE [LARGE SCALE GENOMIC DNA]</scope>
    <source>
        <strain evidence="8 9">HHB9708</strain>
    </source>
</reference>
<feature type="domain" description="Zn(2)-C6 fungal-type" evidence="7">
    <location>
        <begin position="136"/>
        <end position="162"/>
    </location>
</feature>
<dbReference type="Proteomes" id="UP000076722">
    <property type="component" value="Unassembled WGS sequence"/>
</dbReference>
<evidence type="ECO:0000313" key="9">
    <source>
        <dbReference type="Proteomes" id="UP000076722"/>
    </source>
</evidence>
<dbReference type="GO" id="GO:0000981">
    <property type="term" value="F:DNA-binding transcription factor activity, RNA polymerase II-specific"/>
    <property type="evidence" value="ECO:0007669"/>
    <property type="project" value="InterPro"/>
</dbReference>
<dbReference type="EMBL" id="KV419398">
    <property type="protein sequence ID" value="KZS97022.1"/>
    <property type="molecule type" value="Genomic_DNA"/>
</dbReference>
<evidence type="ECO:0000256" key="5">
    <source>
        <dbReference type="ARBA" id="ARBA00023242"/>
    </source>
</evidence>
<dbReference type="GO" id="GO:0005634">
    <property type="term" value="C:nucleus"/>
    <property type="evidence" value="ECO:0007669"/>
    <property type="project" value="UniProtKB-SubCell"/>
</dbReference>
<dbReference type="STRING" id="1314777.A0A164YL46"/>
<dbReference type="InterPro" id="IPR001138">
    <property type="entry name" value="Zn2Cys6_DnaBD"/>
</dbReference>
<evidence type="ECO:0000259" key="7">
    <source>
        <dbReference type="Pfam" id="PF00172"/>
    </source>
</evidence>
<dbReference type="PANTHER" id="PTHR47338:SF5">
    <property type="entry name" value="ZN(II)2CYS6 TRANSCRIPTION FACTOR (EUROFUNG)"/>
    <property type="match status" value="1"/>
</dbReference>
<evidence type="ECO:0000256" key="1">
    <source>
        <dbReference type="ARBA" id="ARBA00004123"/>
    </source>
</evidence>
<keyword evidence="4" id="KW-0804">Transcription</keyword>
<keyword evidence="3" id="KW-0805">Transcription regulation</keyword>
<feature type="signal peptide" evidence="6">
    <location>
        <begin position="1"/>
        <end position="22"/>
    </location>
</feature>
<name>A0A164YL46_9AGAM</name>
<proteinExistence type="predicted"/>
<keyword evidence="6" id="KW-0732">Signal</keyword>
<comment type="subcellular location">
    <subcellularLocation>
        <location evidence="1">Nucleus</location>
    </subcellularLocation>
</comment>
<organism evidence="8 9">
    <name type="scientific">Sistotremastrum niveocremeum HHB9708</name>
    <dbReference type="NCBI Taxonomy" id="1314777"/>
    <lineage>
        <taxon>Eukaryota</taxon>
        <taxon>Fungi</taxon>
        <taxon>Dikarya</taxon>
        <taxon>Basidiomycota</taxon>
        <taxon>Agaricomycotina</taxon>
        <taxon>Agaricomycetes</taxon>
        <taxon>Sistotremastrales</taxon>
        <taxon>Sistotremastraceae</taxon>
        <taxon>Sertulicium</taxon>
        <taxon>Sertulicium niveocremeum</taxon>
    </lineage>
</organism>
<evidence type="ECO:0000313" key="8">
    <source>
        <dbReference type="EMBL" id="KZS97022.1"/>
    </source>
</evidence>
<dbReference type="PANTHER" id="PTHR47338">
    <property type="entry name" value="ZN(II)2CYS6 TRANSCRIPTION FACTOR (EUROFUNG)-RELATED"/>
    <property type="match status" value="1"/>
</dbReference>
<evidence type="ECO:0000256" key="6">
    <source>
        <dbReference type="SAM" id="SignalP"/>
    </source>
</evidence>
<keyword evidence="5" id="KW-0539">Nucleus</keyword>
<evidence type="ECO:0000256" key="4">
    <source>
        <dbReference type="ARBA" id="ARBA00023163"/>
    </source>
</evidence>
<accession>A0A164YL46</accession>
<evidence type="ECO:0000256" key="2">
    <source>
        <dbReference type="ARBA" id="ARBA00022723"/>
    </source>
</evidence>
<dbReference type="InterPro" id="IPR050815">
    <property type="entry name" value="TF_fung"/>
</dbReference>
<sequence length="605" mass="66986">MPLRSATCLALLGVQFRALTMSEQEEVMGSWLVCVRSRTTCARGVEPEKLDSIQICTQTWNQKYQHRASIMRKACNSCRAKKIVRVATRLIALKVLALSRNVMTSSLAGIARKAKQEAASFLAFAKTAHMSTKRSRSKKRRCDANRPICARCAKANIPGDCRWDVPVNIDEGRGLLESPIHPSTAVSKSFSIVTLDTVTIGAGEDHTIVRQDPELASHSNLGSARAQSSNSLELFHHHFTKWAPITAGAESPCDNRDTEQLGFLSPVSLGAELLVGTGDNLHPVLSHAIHLWGLFFAESDPLNLEAQFANSAAQVFTDSIRISSSDFSQVVQATCLFGVYFSVVGRILEGKSYLDKANAFVRRALSSDPRPPAVHTSPSEPIQVTLSKEAVAFASYVDESISAATGLAPSLGSHELGSEEGTDHWCRTRSVGLFRRSCQLALQWNIRDILDDWWPQVFQLEFEVLEFLHTQHRSPSESWDNFSPENRRSSIVALTLAWSASLRVHQCLSRTGADSCFKCLLAMQNIVALNELLLETDYSFLDPILICCWAWVIDAVYRERQLQPFFRGGGRDGSGKFTVTEIIERLIAAIAKFRPLYPVLYGKEA</sequence>
<protein>
    <recommendedName>
        <fullName evidence="7">Zn(2)-C6 fungal-type domain-containing protein</fullName>
    </recommendedName>
</protein>
<dbReference type="CDD" id="cd00067">
    <property type="entry name" value="GAL4"/>
    <property type="match status" value="1"/>
</dbReference>
<keyword evidence="9" id="KW-1185">Reference proteome</keyword>
<dbReference type="Pfam" id="PF00172">
    <property type="entry name" value="Zn_clus"/>
    <property type="match status" value="1"/>
</dbReference>
<keyword evidence="2" id="KW-0479">Metal-binding</keyword>